<dbReference type="AlphaFoldDB" id="A0A975K1U6"/>
<feature type="domain" description="ABC transporter" evidence="5">
    <location>
        <begin position="28"/>
        <end position="259"/>
    </location>
</feature>
<dbReference type="PANTHER" id="PTHR42781:SF4">
    <property type="entry name" value="SPERMIDINE_PUTRESCINE IMPORT ATP-BINDING PROTEIN POTA"/>
    <property type="match status" value="1"/>
</dbReference>
<dbReference type="SUPFAM" id="SSF50331">
    <property type="entry name" value="MOP-like"/>
    <property type="match status" value="1"/>
</dbReference>
<keyword evidence="3 6" id="KW-0067">ATP-binding</keyword>
<name>A0A975K1U6_9MYCO</name>
<evidence type="ECO:0000256" key="2">
    <source>
        <dbReference type="ARBA" id="ARBA00022741"/>
    </source>
</evidence>
<dbReference type="KEGG" id="mspg:F6B93_14160"/>
<dbReference type="GO" id="GO:0016887">
    <property type="term" value="F:ATP hydrolysis activity"/>
    <property type="evidence" value="ECO:0007669"/>
    <property type="project" value="InterPro"/>
</dbReference>
<accession>A0A975K1U6</accession>
<dbReference type="InterPro" id="IPR027417">
    <property type="entry name" value="P-loop_NTPase"/>
</dbReference>
<dbReference type="PROSITE" id="PS50893">
    <property type="entry name" value="ABC_TRANSPORTER_2"/>
    <property type="match status" value="1"/>
</dbReference>
<evidence type="ECO:0000259" key="5">
    <source>
        <dbReference type="PROSITE" id="PS50893"/>
    </source>
</evidence>
<sequence>MKAQQNTAAPQIKAPTGSVSLATTEPAISFSRVSVTYGKTTALRDFSLRVQPGETIAMLGPSGSGKSTALSALAGFVRPSSGRIQLFERDITNLPPARRGIGVVPQAYALFPHMKIEDNVAFGLRARRTPRTETAERVAECLELVGMSAYAKRLPRELSGGQQQRAAIARALAIAPKVLLLDEPLSALDAQLRAAMLVELAALKHRLPDTTMVYVTHDQTEALALADRIVLLRDAQLHALGTPEELWATPETQFTAQFLGGANLLRGIVKHLESDVAEVEVAPSVTLQAVATPAVGVGSIVDLAVRPHAATIHDLGDTDTHAARVTTAMWRGTSTRVTVALSDVPDSLLDVDILGRCEWAADHAVGIRFQTPSGVAIAVDGAP</sequence>
<dbReference type="InterPro" id="IPR003439">
    <property type="entry name" value="ABC_transporter-like_ATP-bd"/>
</dbReference>
<dbReference type="SMART" id="SM00382">
    <property type="entry name" value="AAA"/>
    <property type="match status" value="1"/>
</dbReference>
<protein>
    <recommendedName>
        <fullName evidence="4">ABC-type quaternary amine transporter</fullName>
        <ecNumber evidence="4">7.6.2.9</ecNumber>
    </recommendedName>
</protein>
<evidence type="ECO:0000256" key="1">
    <source>
        <dbReference type="ARBA" id="ARBA00022448"/>
    </source>
</evidence>
<dbReference type="GO" id="GO:0005524">
    <property type="term" value="F:ATP binding"/>
    <property type="evidence" value="ECO:0007669"/>
    <property type="project" value="UniProtKB-KW"/>
</dbReference>
<dbReference type="Gene3D" id="3.40.50.300">
    <property type="entry name" value="P-loop containing nucleotide triphosphate hydrolases"/>
    <property type="match status" value="1"/>
</dbReference>
<evidence type="ECO:0000256" key="4">
    <source>
        <dbReference type="ARBA" id="ARBA00066388"/>
    </source>
</evidence>
<organism evidence="6 7">
    <name type="scientific">Mycobacterium spongiae</name>
    <dbReference type="NCBI Taxonomy" id="886343"/>
    <lineage>
        <taxon>Bacteria</taxon>
        <taxon>Bacillati</taxon>
        <taxon>Actinomycetota</taxon>
        <taxon>Actinomycetes</taxon>
        <taxon>Mycobacteriales</taxon>
        <taxon>Mycobacteriaceae</taxon>
        <taxon>Mycobacterium</taxon>
    </lineage>
</organism>
<dbReference type="EC" id="7.6.2.9" evidence="4"/>
<dbReference type="Pfam" id="PF08402">
    <property type="entry name" value="TOBE_2"/>
    <property type="match status" value="1"/>
</dbReference>
<evidence type="ECO:0000313" key="6">
    <source>
        <dbReference type="EMBL" id="QUR69826.1"/>
    </source>
</evidence>
<dbReference type="PROSITE" id="PS00211">
    <property type="entry name" value="ABC_TRANSPORTER_1"/>
    <property type="match status" value="1"/>
</dbReference>
<keyword evidence="1" id="KW-0813">Transport</keyword>
<dbReference type="FunFam" id="3.40.50.300:FF:000425">
    <property type="entry name" value="Probable ABC transporter, ATP-binding subunit"/>
    <property type="match status" value="1"/>
</dbReference>
<dbReference type="PANTHER" id="PTHR42781">
    <property type="entry name" value="SPERMIDINE/PUTRESCINE IMPORT ATP-BINDING PROTEIN POTA"/>
    <property type="match status" value="1"/>
</dbReference>
<keyword evidence="7" id="KW-1185">Reference proteome</keyword>
<proteinExistence type="predicted"/>
<dbReference type="InterPro" id="IPR008995">
    <property type="entry name" value="Mo/tungstate-bd_C_term_dom"/>
</dbReference>
<dbReference type="SUPFAM" id="SSF52540">
    <property type="entry name" value="P-loop containing nucleoside triphosphate hydrolases"/>
    <property type="match status" value="1"/>
</dbReference>
<dbReference type="InterPro" id="IPR003593">
    <property type="entry name" value="AAA+_ATPase"/>
</dbReference>
<dbReference type="InterPro" id="IPR050093">
    <property type="entry name" value="ABC_SmlMolc_Importer"/>
</dbReference>
<dbReference type="InterPro" id="IPR013611">
    <property type="entry name" value="Transp-assoc_OB_typ2"/>
</dbReference>
<dbReference type="GO" id="GO:0043190">
    <property type="term" value="C:ATP-binding cassette (ABC) transporter complex"/>
    <property type="evidence" value="ECO:0007669"/>
    <property type="project" value="InterPro"/>
</dbReference>
<evidence type="ECO:0000313" key="7">
    <source>
        <dbReference type="Proteomes" id="UP000682202"/>
    </source>
</evidence>
<gene>
    <name evidence="6" type="ORF">F6B93_14160</name>
</gene>
<dbReference type="GO" id="GO:0015418">
    <property type="term" value="F:ABC-type quaternary ammonium compound transporting activity"/>
    <property type="evidence" value="ECO:0007669"/>
    <property type="project" value="UniProtKB-EC"/>
</dbReference>
<dbReference type="EMBL" id="CP046600">
    <property type="protein sequence ID" value="QUR69826.1"/>
    <property type="molecule type" value="Genomic_DNA"/>
</dbReference>
<evidence type="ECO:0000256" key="3">
    <source>
        <dbReference type="ARBA" id="ARBA00022840"/>
    </source>
</evidence>
<dbReference type="Pfam" id="PF00005">
    <property type="entry name" value="ABC_tran"/>
    <property type="match status" value="1"/>
</dbReference>
<dbReference type="Proteomes" id="UP000682202">
    <property type="component" value="Chromosome"/>
</dbReference>
<reference evidence="6" key="1">
    <citation type="submission" date="2019-12" db="EMBL/GenBank/DDBJ databases">
        <title>Mycobacterium spongiae sp. nov.</title>
        <authorList>
            <person name="Stinear T."/>
        </authorList>
    </citation>
    <scope>NUCLEOTIDE SEQUENCE</scope>
    <source>
        <strain evidence="6">FSD4b-SM</strain>
    </source>
</reference>
<dbReference type="InterPro" id="IPR017871">
    <property type="entry name" value="ABC_transporter-like_CS"/>
</dbReference>
<keyword evidence="2" id="KW-0547">Nucleotide-binding</keyword>